<accession>A0A2P5FK96</accession>
<reference evidence="3" key="1">
    <citation type="submission" date="2016-06" db="EMBL/GenBank/DDBJ databases">
        <title>Parallel loss of symbiosis genes in relatives of nitrogen-fixing non-legume Parasponia.</title>
        <authorList>
            <person name="Van Velzen R."/>
            <person name="Holmer R."/>
            <person name="Bu F."/>
            <person name="Rutten L."/>
            <person name="Van Zeijl A."/>
            <person name="Liu W."/>
            <person name="Santuari L."/>
            <person name="Cao Q."/>
            <person name="Sharma T."/>
            <person name="Shen D."/>
            <person name="Roswanjaya Y."/>
            <person name="Wardhani T."/>
            <person name="Kalhor M.S."/>
            <person name="Jansen J."/>
            <person name="Van den Hoogen J."/>
            <person name="Gungor B."/>
            <person name="Hartog M."/>
            <person name="Hontelez J."/>
            <person name="Verver J."/>
            <person name="Yang W.-C."/>
            <person name="Schijlen E."/>
            <person name="Repin R."/>
            <person name="Schilthuizen M."/>
            <person name="Schranz E."/>
            <person name="Heidstra R."/>
            <person name="Miyata K."/>
            <person name="Fedorova E."/>
            <person name="Kohlen W."/>
            <person name="Bisseling T."/>
            <person name="Smit S."/>
            <person name="Geurts R."/>
        </authorList>
    </citation>
    <scope>NUCLEOTIDE SEQUENCE [LARGE SCALE GENOMIC DNA]</scope>
    <source>
        <strain evidence="3">cv. RG33-2</strain>
    </source>
</reference>
<dbReference type="Proteomes" id="UP000237000">
    <property type="component" value="Unassembled WGS sequence"/>
</dbReference>
<sequence length="66" mass="7462">MSTSVATYHGEYGEPTLPSNLLKLVEEKGPLEKHRAYMFWTTLGAQPPSSSQQFDQEHEDEHLGDD</sequence>
<feature type="compositionally biased region" description="Polar residues" evidence="1">
    <location>
        <begin position="44"/>
        <end position="54"/>
    </location>
</feature>
<comment type="caution">
    <text evidence="2">The sequence shown here is derived from an EMBL/GenBank/DDBJ whole genome shotgun (WGS) entry which is preliminary data.</text>
</comment>
<evidence type="ECO:0000313" key="3">
    <source>
        <dbReference type="Proteomes" id="UP000237000"/>
    </source>
</evidence>
<dbReference type="AlphaFoldDB" id="A0A2P5FK96"/>
<evidence type="ECO:0000256" key="1">
    <source>
        <dbReference type="SAM" id="MobiDB-lite"/>
    </source>
</evidence>
<gene>
    <name evidence="2" type="ORF">TorRG33x02_060520</name>
</gene>
<keyword evidence="3" id="KW-1185">Reference proteome</keyword>
<feature type="compositionally biased region" description="Basic and acidic residues" evidence="1">
    <location>
        <begin position="55"/>
        <end position="66"/>
    </location>
</feature>
<dbReference type="InParanoid" id="A0A2P5FK96"/>
<feature type="region of interest" description="Disordered" evidence="1">
    <location>
        <begin position="44"/>
        <end position="66"/>
    </location>
</feature>
<protein>
    <submittedName>
        <fullName evidence="2">Uncharacterized protein</fullName>
    </submittedName>
</protein>
<proteinExistence type="predicted"/>
<dbReference type="EMBL" id="JXTC01000026">
    <property type="protein sequence ID" value="PON98222.1"/>
    <property type="molecule type" value="Genomic_DNA"/>
</dbReference>
<evidence type="ECO:0000313" key="2">
    <source>
        <dbReference type="EMBL" id="PON98222.1"/>
    </source>
</evidence>
<name>A0A2P5FK96_TREOI</name>
<organism evidence="2 3">
    <name type="scientific">Trema orientale</name>
    <name type="common">Charcoal tree</name>
    <name type="synonym">Celtis orientalis</name>
    <dbReference type="NCBI Taxonomy" id="63057"/>
    <lineage>
        <taxon>Eukaryota</taxon>
        <taxon>Viridiplantae</taxon>
        <taxon>Streptophyta</taxon>
        <taxon>Embryophyta</taxon>
        <taxon>Tracheophyta</taxon>
        <taxon>Spermatophyta</taxon>
        <taxon>Magnoliopsida</taxon>
        <taxon>eudicotyledons</taxon>
        <taxon>Gunneridae</taxon>
        <taxon>Pentapetalae</taxon>
        <taxon>rosids</taxon>
        <taxon>fabids</taxon>
        <taxon>Rosales</taxon>
        <taxon>Cannabaceae</taxon>
        <taxon>Trema</taxon>
    </lineage>
</organism>